<feature type="compositionally biased region" description="Basic and acidic residues" evidence="1">
    <location>
        <begin position="80"/>
        <end position="102"/>
    </location>
</feature>
<dbReference type="AlphaFoldDB" id="A0AAV7MDP0"/>
<evidence type="ECO:0000313" key="2">
    <source>
        <dbReference type="EMBL" id="KAJ1100038.1"/>
    </source>
</evidence>
<keyword evidence="3" id="KW-1185">Reference proteome</keyword>
<dbReference type="EMBL" id="JANPWB010000014">
    <property type="protein sequence ID" value="KAJ1100038.1"/>
    <property type="molecule type" value="Genomic_DNA"/>
</dbReference>
<evidence type="ECO:0000313" key="3">
    <source>
        <dbReference type="Proteomes" id="UP001066276"/>
    </source>
</evidence>
<dbReference type="Proteomes" id="UP001066276">
    <property type="component" value="Chromosome 10"/>
</dbReference>
<feature type="compositionally biased region" description="Polar residues" evidence="1">
    <location>
        <begin position="26"/>
        <end position="37"/>
    </location>
</feature>
<name>A0AAV7MDP0_PLEWA</name>
<comment type="caution">
    <text evidence="2">The sequence shown here is derived from an EMBL/GenBank/DDBJ whole genome shotgun (WGS) entry which is preliminary data.</text>
</comment>
<proteinExistence type="predicted"/>
<evidence type="ECO:0000256" key="1">
    <source>
        <dbReference type="SAM" id="MobiDB-lite"/>
    </source>
</evidence>
<protein>
    <submittedName>
        <fullName evidence="2">Uncharacterized protein</fullName>
    </submittedName>
</protein>
<sequence length="137" mass="15744">MCQNPWVFVTGRHWRRTRHTPGASDVRSSLTRKSSGQEPILGNFWVKTGRKGTLPSDPGKKKEEEPETTGTPKETTAPLRTEKKTWMDLQTAHKQEDIEATSRHLKKGRTGRQYSKTPATLWEERVLHRCVGRVKPR</sequence>
<reference evidence="2" key="1">
    <citation type="journal article" date="2022" name="bioRxiv">
        <title>Sequencing and chromosome-scale assembly of the giantPleurodeles waltlgenome.</title>
        <authorList>
            <person name="Brown T."/>
            <person name="Elewa A."/>
            <person name="Iarovenko S."/>
            <person name="Subramanian E."/>
            <person name="Araus A.J."/>
            <person name="Petzold A."/>
            <person name="Susuki M."/>
            <person name="Suzuki K.-i.T."/>
            <person name="Hayashi T."/>
            <person name="Toyoda A."/>
            <person name="Oliveira C."/>
            <person name="Osipova E."/>
            <person name="Leigh N.D."/>
            <person name="Simon A."/>
            <person name="Yun M.H."/>
        </authorList>
    </citation>
    <scope>NUCLEOTIDE SEQUENCE</scope>
    <source>
        <strain evidence="2">20211129_DDA</strain>
        <tissue evidence="2">Liver</tissue>
    </source>
</reference>
<feature type="region of interest" description="Disordered" evidence="1">
    <location>
        <begin position="18"/>
        <end position="116"/>
    </location>
</feature>
<gene>
    <name evidence="2" type="ORF">NDU88_005127</name>
</gene>
<organism evidence="2 3">
    <name type="scientific">Pleurodeles waltl</name>
    <name type="common">Iberian ribbed newt</name>
    <dbReference type="NCBI Taxonomy" id="8319"/>
    <lineage>
        <taxon>Eukaryota</taxon>
        <taxon>Metazoa</taxon>
        <taxon>Chordata</taxon>
        <taxon>Craniata</taxon>
        <taxon>Vertebrata</taxon>
        <taxon>Euteleostomi</taxon>
        <taxon>Amphibia</taxon>
        <taxon>Batrachia</taxon>
        <taxon>Caudata</taxon>
        <taxon>Salamandroidea</taxon>
        <taxon>Salamandridae</taxon>
        <taxon>Pleurodelinae</taxon>
        <taxon>Pleurodeles</taxon>
    </lineage>
</organism>
<accession>A0AAV7MDP0</accession>